<sequence>MMKKPLLALSVVALSLSSIITPLHASAALPTQVEGQALPI</sequence>
<gene>
    <name evidence="2" type="ORF">JCM19231_160</name>
</gene>
<evidence type="ECO:0000313" key="3">
    <source>
        <dbReference type="Proteomes" id="UP000031671"/>
    </source>
</evidence>
<reference evidence="2 3" key="1">
    <citation type="submission" date="2015-01" db="EMBL/GenBank/DDBJ databases">
        <title>Vibrio sp. C1 JCM 19231 whole genome shotgun sequence.</title>
        <authorList>
            <person name="Sawabe T."/>
            <person name="Meirelles P."/>
            <person name="Feng G."/>
            <person name="Sayaka M."/>
            <person name="Hattori M."/>
            <person name="Ohkuma M."/>
        </authorList>
    </citation>
    <scope>NUCLEOTIDE SEQUENCE [LARGE SCALE GENOMIC DNA]</scope>
    <source>
        <strain evidence="3">JCM 19231</strain>
    </source>
</reference>
<dbReference type="GO" id="GO:0008233">
    <property type="term" value="F:peptidase activity"/>
    <property type="evidence" value="ECO:0007669"/>
    <property type="project" value="UniProtKB-KW"/>
</dbReference>
<organism evidence="2 3">
    <name type="scientific">Vibrio ishigakensis</name>
    <dbReference type="NCBI Taxonomy" id="1481914"/>
    <lineage>
        <taxon>Bacteria</taxon>
        <taxon>Pseudomonadati</taxon>
        <taxon>Pseudomonadota</taxon>
        <taxon>Gammaproteobacteria</taxon>
        <taxon>Vibrionales</taxon>
        <taxon>Vibrionaceae</taxon>
        <taxon>Vibrio</taxon>
    </lineage>
</organism>
<keyword evidence="3" id="KW-1185">Reference proteome</keyword>
<reference evidence="2 3" key="2">
    <citation type="submission" date="2015-01" db="EMBL/GenBank/DDBJ databases">
        <authorList>
            <consortium name="NBRP consortium"/>
            <person name="Sawabe T."/>
            <person name="Meirelles P."/>
            <person name="Feng G."/>
            <person name="Sayaka M."/>
            <person name="Hattori M."/>
            <person name="Ohkuma M."/>
        </authorList>
    </citation>
    <scope>NUCLEOTIDE SEQUENCE [LARGE SCALE GENOMIC DNA]</scope>
    <source>
        <strain evidence="3">JCM 19231</strain>
    </source>
</reference>
<dbReference type="AlphaFoldDB" id="A0A0B8NSN7"/>
<protein>
    <submittedName>
        <fullName evidence="2">Outer membrane stress sensor protease degQ</fullName>
    </submittedName>
</protein>
<evidence type="ECO:0000313" key="2">
    <source>
        <dbReference type="EMBL" id="GAM54168.1"/>
    </source>
</evidence>
<comment type="caution">
    <text evidence="2">The sequence shown here is derived from an EMBL/GenBank/DDBJ whole genome shotgun (WGS) entry which is preliminary data.</text>
</comment>
<keyword evidence="2" id="KW-0378">Hydrolase</keyword>
<name>A0A0B8NSN7_9VIBR</name>
<evidence type="ECO:0000256" key="1">
    <source>
        <dbReference type="SAM" id="SignalP"/>
    </source>
</evidence>
<dbReference type="Proteomes" id="UP000031671">
    <property type="component" value="Unassembled WGS sequence"/>
</dbReference>
<keyword evidence="1" id="KW-0732">Signal</keyword>
<dbReference type="GO" id="GO:0006508">
    <property type="term" value="P:proteolysis"/>
    <property type="evidence" value="ECO:0007669"/>
    <property type="project" value="UniProtKB-KW"/>
</dbReference>
<accession>A0A0B8NSN7</accession>
<keyword evidence="2" id="KW-0645">Protease</keyword>
<feature type="chain" id="PRO_5002139405" evidence="1">
    <location>
        <begin position="28"/>
        <end position="40"/>
    </location>
</feature>
<dbReference type="EMBL" id="BBRZ01000002">
    <property type="protein sequence ID" value="GAM54168.1"/>
    <property type="molecule type" value="Genomic_DNA"/>
</dbReference>
<proteinExistence type="predicted"/>
<feature type="signal peptide" evidence="1">
    <location>
        <begin position="1"/>
        <end position="27"/>
    </location>
</feature>